<feature type="non-terminal residue" evidence="2">
    <location>
        <position position="62"/>
    </location>
</feature>
<dbReference type="EMBL" id="CADCWJ010000002">
    <property type="protein sequence ID" value="CAA9539764.1"/>
    <property type="molecule type" value="Genomic_DNA"/>
</dbReference>
<evidence type="ECO:0000313" key="2">
    <source>
        <dbReference type="EMBL" id="CAA9539764.1"/>
    </source>
</evidence>
<evidence type="ECO:0000256" key="1">
    <source>
        <dbReference type="SAM" id="MobiDB-lite"/>
    </source>
</evidence>
<feature type="compositionally biased region" description="Basic and acidic residues" evidence="1">
    <location>
        <begin position="38"/>
        <end position="53"/>
    </location>
</feature>
<protein>
    <submittedName>
        <fullName evidence="2">Uncharacterized protein</fullName>
    </submittedName>
</protein>
<reference evidence="2" key="1">
    <citation type="submission" date="2020-02" db="EMBL/GenBank/DDBJ databases">
        <authorList>
            <person name="Meier V. D."/>
        </authorList>
    </citation>
    <scope>NUCLEOTIDE SEQUENCE</scope>
    <source>
        <strain evidence="2">AVDCRST_MAG87</strain>
    </source>
</reference>
<proteinExistence type="predicted"/>
<feature type="non-terminal residue" evidence="2">
    <location>
        <position position="1"/>
    </location>
</feature>
<organism evidence="2">
    <name type="scientific">uncultured Thermomicrobiales bacterium</name>
    <dbReference type="NCBI Taxonomy" id="1645740"/>
    <lineage>
        <taxon>Bacteria</taxon>
        <taxon>Pseudomonadati</taxon>
        <taxon>Thermomicrobiota</taxon>
        <taxon>Thermomicrobia</taxon>
        <taxon>Thermomicrobiales</taxon>
        <taxon>environmental samples</taxon>
    </lineage>
</organism>
<accession>A0A6J4U4L2</accession>
<gene>
    <name evidence="2" type="ORF">AVDCRST_MAG87-3</name>
</gene>
<sequence length="62" mass="6760">GRRWNRDPLCASAGAVSRRIRDHRLRRGGCSPGPARPPRADRAGWADRARPGRPDPFTGGSV</sequence>
<dbReference type="AlphaFoldDB" id="A0A6J4U4L2"/>
<feature type="region of interest" description="Disordered" evidence="1">
    <location>
        <begin position="22"/>
        <end position="62"/>
    </location>
</feature>
<name>A0A6J4U4L2_9BACT</name>